<comment type="caution">
    <text evidence="4">The sequence shown here is derived from an EMBL/GenBank/DDBJ whole genome shotgun (WGS) entry which is preliminary data.</text>
</comment>
<keyword evidence="2 4" id="KW-0067">ATP-binding</keyword>
<gene>
    <name evidence="4" type="ORF">ACFQ3L_07670</name>
</gene>
<evidence type="ECO:0000313" key="5">
    <source>
        <dbReference type="Proteomes" id="UP001597249"/>
    </source>
</evidence>
<feature type="domain" description="ABC transporter" evidence="3">
    <location>
        <begin position="3"/>
        <end position="228"/>
    </location>
</feature>
<keyword evidence="1" id="KW-0547">Nucleotide-binding</keyword>
<dbReference type="SUPFAM" id="SSF52540">
    <property type="entry name" value="P-loop containing nucleoside triphosphate hydrolases"/>
    <property type="match status" value="1"/>
</dbReference>
<evidence type="ECO:0000256" key="2">
    <source>
        <dbReference type="ARBA" id="ARBA00022840"/>
    </source>
</evidence>
<evidence type="ECO:0000313" key="4">
    <source>
        <dbReference type="EMBL" id="MFD1393446.1"/>
    </source>
</evidence>
<protein>
    <submittedName>
        <fullName evidence="4">ATP-binding cassette domain-containing protein</fullName>
    </submittedName>
</protein>
<dbReference type="Pfam" id="PF00005">
    <property type="entry name" value="ABC_tran"/>
    <property type="match status" value="1"/>
</dbReference>
<dbReference type="GO" id="GO:0005524">
    <property type="term" value="F:ATP binding"/>
    <property type="evidence" value="ECO:0007669"/>
    <property type="project" value="UniProtKB-KW"/>
</dbReference>
<dbReference type="Gene3D" id="3.40.50.300">
    <property type="entry name" value="P-loop containing nucleotide triphosphate hydrolases"/>
    <property type="match status" value="1"/>
</dbReference>
<dbReference type="Proteomes" id="UP001597249">
    <property type="component" value="Unassembled WGS sequence"/>
</dbReference>
<evidence type="ECO:0000256" key="1">
    <source>
        <dbReference type="ARBA" id="ARBA00022741"/>
    </source>
</evidence>
<name>A0ABW4B9Q1_9LACO</name>
<organism evidence="4 5">
    <name type="scientific">Lacticaseibacillus jixianensis</name>
    <dbReference type="NCBI Taxonomy" id="2486012"/>
    <lineage>
        <taxon>Bacteria</taxon>
        <taxon>Bacillati</taxon>
        <taxon>Bacillota</taxon>
        <taxon>Bacilli</taxon>
        <taxon>Lactobacillales</taxon>
        <taxon>Lactobacillaceae</taxon>
        <taxon>Lacticaseibacillus</taxon>
    </lineage>
</organism>
<proteinExistence type="predicted"/>
<dbReference type="InterPro" id="IPR003593">
    <property type="entry name" value="AAA+_ATPase"/>
</dbReference>
<keyword evidence="5" id="KW-1185">Reference proteome</keyword>
<sequence length="294" mass="32284">MKLTAQHLAKTIAGKQVLSQLDFTWQTGEIVGLVGRNGAGKTTLMRTLVDQYHADHGQVAIDGRNLAEAPQARQNLIYIDPTEVFFTRMNLAKIAQYYAAGYPHFDQNRYRSLLAANDLPLTKRYGELSKGYQALVVMALNLASAVPLILLDEPFDGLDLFIRETIVKAVIEEVAAGERGFLIASHDLAELDGLADRVLFLKRGTISRAVALEQVRSEAAKLQLVFATNQIPAVVRDRGQILNIQGRVITALFPAYTSVVKAALTAAQPVLMEVLPLSLSDLFRSEYAGEVRHG</sequence>
<dbReference type="SMART" id="SM00382">
    <property type="entry name" value="AAA"/>
    <property type="match status" value="1"/>
</dbReference>
<dbReference type="InterPro" id="IPR003439">
    <property type="entry name" value="ABC_transporter-like_ATP-bd"/>
</dbReference>
<dbReference type="PROSITE" id="PS50893">
    <property type="entry name" value="ABC_TRANSPORTER_2"/>
    <property type="match status" value="1"/>
</dbReference>
<dbReference type="EMBL" id="JBHTMO010000024">
    <property type="protein sequence ID" value="MFD1393446.1"/>
    <property type="molecule type" value="Genomic_DNA"/>
</dbReference>
<dbReference type="InterPro" id="IPR027417">
    <property type="entry name" value="P-loop_NTPase"/>
</dbReference>
<reference evidence="5" key="1">
    <citation type="journal article" date="2019" name="Int. J. Syst. Evol. Microbiol.">
        <title>The Global Catalogue of Microorganisms (GCM) 10K type strain sequencing project: providing services to taxonomists for standard genome sequencing and annotation.</title>
        <authorList>
            <consortium name="The Broad Institute Genomics Platform"/>
            <consortium name="The Broad Institute Genome Sequencing Center for Infectious Disease"/>
            <person name="Wu L."/>
            <person name="Ma J."/>
        </authorList>
    </citation>
    <scope>NUCLEOTIDE SEQUENCE [LARGE SCALE GENOMIC DNA]</scope>
    <source>
        <strain evidence="5">CCM 8911</strain>
    </source>
</reference>
<dbReference type="PANTHER" id="PTHR43158:SF10">
    <property type="entry name" value="ABC TRANSPORTER ATP-BINDING PROTEIN YTRB"/>
    <property type="match status" value="1"/>
</dbReference>
<dbReference type="RefSeq" id="WP_125584725.1">
    <property type="nucleotide sequence ID" value="NZ_JBHTMO010000024.1"/>
</dbReference>
<dbReference type="PANTHER" id="PTHR43158">
    <property type="entry name" value="SKFA PEPTIDE EXPORT ATP-BINDING PROTEIN SKFE"/>
    <property type="match status" value="1"/>
</dbReference>
<accession>A0ABW4B9Q1</accession>
<evidence type="ECO:0000259" key="3">
    <source>
        <dbReference type="PROSITE" id="PS50893"/>
    </source>
</evidence>